<accession>A0A0J6FC19</accession>
<feature type="transmembrane region" description="Helical" evidence="7">
    <location>
        <begin position="244"/>
        <end position="261"/>
    </location>
</feature>
<dbReference type="Pfam" id="PF07690">
    <property type="entry name" value="MFS_1"/>
    <property type="match status" value="1"/>
</dbReference>
<protein>
    <submittedName>
        <fullName evidence="8">Siderophore iron transporter mirB</fullName>
    </submittedName>
</protein>
<dbReference type="InterPro" id="IPR011701">
    <property type="entry name" value="MFS"/>
</dbReference>
<keyword evidence="6 7" id="KW-0472">Membrane</keyword>
<dbReference type="InterPro" id="IPR036259">
    <property type="entry name" value="MFS_trans_sf"/>
</dbReference>
<evidence type="ECO:0000256" key="5">
    <source>
        <dbReference type="ARBA" id="ARBA00022989"/>
    </source>
</evidence>
<dbReference type="Proteomes" id="UP000054567">
    <property type="component" value="Unassembled WGS sequence"/>
</dbReference>
<organism evidence="8 9">
    <name type="scientific">Coccidioides posadasii RMSCC 3488</name>
    <dbReference type="NCBI Taxonomy" id="454284"/>
    <lineage>
        <taxon>Eukaryota</taxon>
        <taxon>Fungi</taxon>
        <taxon>Dikarya</taxon>
        <taxon>Ascomycota</taxon>
        <taxon>Pezizomycotina</taxon>
        <taxon>Eurotiomycetes</taxon>
        <taxon>Eurotiomycetidae</taxon>
        <taxon>Onygenales</taxon>
        <taxon>Onygenaceae</taxon>
        <taxon>Coccidioides</taxon>
    </lineage>
</organism>
<dbReference type="SUPFAM" id="SSF103473">
    <property type="entry name" value="MFS general substrate transporter"/>
    <property type="match status" value="2"/>
</dbReference>
<keyword evidence="4 7" id="KW-0812">Transmembrane</keyword>
<dbReference type="GO" id="GO:0005886">
    <property type="term" value="C:plasma membrane"/>
    <property type="evidence" value="ECO:0007669"/>
    <property type="project" value="TreeGrafter"/>
</dbReference>
<dbReference type="FunFam" id="1.20.1250.20:FF:000284">
    <property type="entry name" value="Siderophore iron transporter mirB"/>
    <property type="match status" value="1"/>
</dbReference>
<evidence type="ECO:0000256" key="7">
    <source>
        <dbReference type="SAM" id="Phobius"/>
    </source>
</evidence>
<keyword evidence="5 7" id="KW-1133">Transmembrane helix</keyword>
<feature type="transmembrane region" description="Helical" evidence="7">
    <location>
        <begin position="213"/>
        <end position="232"/>
    </location>
</feature>
<sequence>MSSDLAGCMYCGYIKSSLTQLEPKAKDNLAKKQRNLKSHANFDWHQLDAGTSNTFSPGPAVLKHTLQKHSLTGARATRGSDLHLAPLNEYVILTSTVRAKRKECRCNSVEKECLRLSTLGRVYRKASSRSQPDIESYHGSCGRNRLIGTQYDDRHILSHGVKQAKAVAAAWTKTALVGAYVGIFLVFFVLSLQQQITGNLTAYVTSAFSKHTLLATTTVISSIISAAVRLPVAKIMDIWGRVEGYLLMVSCCTLGLVMMASCNSVEMYAAAQVFYWVGHNGMAYVLDIFLADTSSLKNRGWLFAFSTSPYIATTFAGPAAAHAFYRFSSWRWAFGTFSIVLPLASAPVAGIFFQSRRKAMELGYLAKKRSGRTLIQSVKHYFAEFDVIGMILLIAAFALILLPFSISTYQSANWKSPAVISMLVIGGCSLAAFVLWERFGARNGRRSVFGYRNRVSQFLVVHRQTIQNAGYIGNIYSIGTCVWSLATGAIIRATGRFKYLALAAIPLQMMGVSLMIRFQKPGTDIGFIILCQVLIALSGGTMVICEQIAIMAAVSHGEVAVALALLGLFSSVGSAIGQTIAGAIWTHTIPQYLQMYLPESAKWKAMEIYDSLEEQLSYPMDSPERQAIMSAYEVGQRRMLIVGLCVLPLAMVWILMWRDIQLKNVKRAKGTVF</sequence>
<reference evidence="9" key="2">
    <citation type="journal article" date="2009" name="Genome Res.">
        <title>Comparative genomic analyses of the human fungal pathogens Coccidioides and their relatives.</title>
        <authorList>
            <person name="Sharpton T.J."/>
            <person name="Stajich J.E."/>
            <person name="Rounsley S.D."/>
            <person name="Gardner M.J."/>
            <person name="Wortman J.R."/>
            <person name="Jordar V.S."/>
            <person name="Maiti R."/>
            <person name="Kodira C.D."/>
            <person name="Neafsey D.E."/>
            <person name="Zeng Q."/>
            <person name="Hung C.-Y."/>
            <person name="McMahan C."/>
            <person name="Muszewska A."/>
            <person name="Grynberg M."/>
            <person name="Mandel M.A."/>
            <person name="Kellner E.M."/>
            <person name="Barker B.M."/>
            <person name="Galgiani J.N."/>
            <person name="Orbach M.J."/>
            <person name="Kirkland T.N."/>
            <person name="Cole G.T."/>
            <person name="Henn M.R."/>
            <person name="Birren B.W."/>
            <person name="Taylor J.W."/>
        </authorList>
    </citation>
    <scope>NUCLEOTIDE SEQUENCE [LARGE SCALE GENOMIC DNA]</scope>
    <source>
        <strain evidence="9">RMSCC 3488</strain>
    </source>
</reference>
<keyword evidence="3" id="KW-0813">Transport</keyword>
<evidence type="ECO:0000313" key="8">
    <source>
        <dbReference type="EMBL" id="KMM66810.1"/>
    </source>
</evidence>
<dbReference type="PANTHER" id="PTHR23501">
    <property type="entry name" value="MAJOR FACILITATOR SUPERFAMILY"/>
    <property type="match status" value="1"/>
</dbReference>
<feature type="transmembrane region" description="Helical" evidence="7">
    <location>
        <begin position="302"/>
        <end position="325"/>
    </location>
</feature>
<feature type="transmembrane region" description="Helical" evidence="7">
    <location>
        <begin position="273"/>
        <end position="290"/>
    </location>
</feature>
<dbReference type="PANTHER" id="PTHR23501:SF55">
    <property type="entry name" value="SIDEROPHORE IRON TRANSPORTER, PUTATIVE (AFU_ORTHOLOGUE AFUA_3G03440)-RELATED"/>
    <property type="match status" value="1"/>
</dbReference>
<dbReference type="VEuPathDB" id="FungiDB:CPAG_03148"/>
<dbReference type="GO" id="GO:0022857">
    <property type="term" value="F:transmembrane transporter activity"/>
    <property type="evidence" value="ECO:0007669"/>
    <property type="project" value="InterPro"/>
</dbReference>
<feature type="transmembrane region" description="Helical" evidence="7">
    <location>
        <begin position="175"/>
        <end position="193"/>
    </location>
</feature>
<reference evidence="8 9" key="1">
    <citation type="submission" date="2007-06" db="EMBL/GenBank/DDBJ databases">
        <title>The Genome Sequence of Coccidioides posadasii RMSCC_3488.</title>
        <authorList>
            <consortium name="Coccidioides Genome Resources Consortium"/>
            <consortium name="The Broad Institute Genome Sequencing Platform"/>
            <person name="Henn M.R."/>
            <person name="Sykes S."/>
            <person name="Young S."/>
            <person name="Jaffe D."/>
            <person name="Berlin A."/>
            <person name="Alvarez P."/>
            <person name="Butler J."/>
            <person name="Gnerre S."/>
            <person name="Grabherr M."/>
            <person name="Mauceli E."/>
            <person name="Brockman W."/>
            <person name="Kodira C."/>
            <person name="Alvarado L."/>
            <person name="Zeng Q."/>
            <person name="Crawford M."/>
            <person name="Antoine C."/>
            <person name="Devon K."/>
            <person name="Galgiani J."/>
            <person name="Orsborn K."/>
            <person name="Lewis M.L."/>
            <person name="Nusbaum C."/>
            <person name="Galagan J."/>
            <person name="Birren B."/>
        </authorList>
    </citation>
    <scope>NUCLEOTIDE SEQUENCE [LARGE SCALE GENOMIC DNA]</scope>
    <source>
        <strain evidence="8 9">RMSCC 3488</strain>
    </source>
</reference>
<dbReference type="OrthoDB" id="4078873at2759"/>
<comment type="subcellular location">
    <subcellularLocation>
        <location evidence="1">Membrane</location>
        <topology evidence="1">Multi-pass membrane protein</topology>
    </subcellularLocation>
</comment>
<comment type="similarity">
    <text evidence="2">Belongs to the major facilitator superfamily.</text>
</comment>
<evidence type="ECO:0000256" key="4">
    <source>
        <dbReference type="ARBA" id="ARBA00022692"/>
    </source>
</evidence>
<feature type="transmembrane region" description="Helical" evidence="7">
    <location>
        <begin position="387"/>
        <end position="406"/>
    </location>
</feature>
<evidence type="ECO:0000256" key="1">
    <source>
        <dbReference type="ARBA" id="ARBA00004141"/>
    </source>
</evidence>
<feature type="transmembrane region" description="Helical" evidence="7">
    <location>
        <begin position="331"/>
        <end position="353"/>
    </location>
</feature>
<feature type="transmembrane region" description="Helical" evidence="7">
    <location>
        <begin position="639"/>
        <end position="657"/>
    </location>
</feature>
<reference evidence="9" key="3">
    <citation type="journal article" date="2010" name="Genome Res.">
        <title>Population genomic sequencing of Coccidioides fungi reveals recent hybridization and transposon control.</title>
        <authorList>
            <person name="Neafsey D.E."/>
            <person name="Barker B.M."/>
            <person name="Sharpton T.J."/>
            <person name="Stajich J.E."/>
            <person name="Park D.J."/>
            <person name="Whiston E."/>
            <person name="Hung C.-Y."/>
            <person name="McMahan C."/>
            <person name="White J."/>
            <person name="Sykes S."/>
            <person name="Heiman D."/>
            <person name="Young S."/>
            <person name="Zeng Q."/>
            <person name="Abouelleil A."/>
            <person name="Aftuck L."/>
            <person name="Bessette D."/>
            <person name="Brown A."/>
            <person name="FitzGerald M."/>
            <person name="Lui A."/>
            <person name="Macdonald J.P."/>
            <person name="Priest M."/>
            <person name="Orbach M.J."/>
            <person name="Galgiani J.N."/>
            <person name="Kirkland T.N."/>
            <person name="Cole G.T."/>
            <person name="Birren B.W."/>
            <person name="Henn M.R."/>
            <person name="Taylor J.W."/>
            <person name="Rounsley S.D."/>
        </authorList>
    </citation>
    <scope>NUCLEOTIDE SEQUENCE [LARGE SCALE GENOMIC DNA]</scope>
    <source>
        <strain evidence="9">RMSCC 3488</strain>
    </source>
</reference>
<gene>
    <name evidence="8" type="ORF">CPAG_03148</name>
</gene>
<dbReference type="EMBL" id="DS268110">
    <property type="protein sequence ID" value="KMM66810.1"/>
    <property type="molecule type" value="Genomic_DNA"/>
</dbReference>
<evidence type="ECO:0000313" key="9">
    <source>
        <dbReference type="Proteomes" id="UP000054567"/>
    </source>
</evidence>
<feature type="transmembrane region" description="Helical" evidence="7">
    <location>
        <begin position="557"/>
        <end position="585"/>
    </location>
</feature>
<dbReference type="Gene3D" id="1.20.1250.20">
    <property type="entry name" value="MFS general substrate transporter like domains"/>
    <property type="match status" value="2"/>
</dbReference>
<proteinExistence type="inferred from homology"/>
<evidence type="ECO:0000256" key="3">
    <source>
        <dbReference type="ARBA" id="ARBA00022448"/>
    </source>
</evidence>
<feature type="transmembrane region" description="Helical" evidence="7">
    <location>
        <begin position="499"/>
        <end position="519"/>
    </location>
</feature>
<evidence type="ECO:0000256" key="6">
    <source>
        <dbReference type="ARBA" id="ARBA00023136"/>
    </source>
</evidence>
<evidence type="ECO:0000256" key="2">
    <source>
        <dbReference type="ARBA" id="ARBA00008335"/>
    </source>
</evidence>
<feature type="transmembrane region" description="Helical" evidence="7">
    <location>
        <begin position="418"/>
        <end position="436"/>
    </location>
</feature>
<name>A0A0J6FC19_COCPO</name>
<feature type="transmembrane region" description="Helical" evidence="7">
    <location>
        <begin position="525"/>
        <end position="545"/>
    </location>
</feature>
<dbReference type="AlphaFoldDB" id="A0A0J6FC19"/>